<feature type="compositionally biased region" description="Acidic residues" evidence="1">
    <location>
        <begin position="84"/>
        <end position="98"/>
    </location>
</feature>
<organism evidence="2 3">
    <name type="scientific">Sphingopyxis soli</name>
    <dbReference type="NCBI Taxonomy" id="592051"/>
    <lineage>
        <taxon>Bacteria</taxon>
        <taxon>Pseudomonadati</taxon>
        <taxon>Pseudomonadota</taxon>
        <taxon>Alphaproteobacteria</taxon>
        <taxon>Sphingomonadales</taxon>
        <taxon>Sphingomonadaceae</taxon>
        <taxon>Sphingopyxis</taxon>
    </lineage>
</organism>
<accession>A0ABN1MC33</accession>
<gene>
    <name evidence="2" type="ORF">GCM10009115_32200</name>
</gene>
<keyword evidence="3" id="KW-1185">Reference proteome</keyword>
<proteinExistence type="predicted"/>
<sequence>MTRLSIHMGRGAERLPASIALALIPSLPRRQLERLVQKLIDGMDEADGDTDREPEEDDHSHSEDDFAIAPNDDGAGCPFSDPDVGVDDIGEPSGDEADGNNILDDWPQGYEPPASFTHKWSREP</sequence>
<name>A0ABN1MC33_9SPHN</name>
<comment type="caution">
    <text evidence="2">The sequence shown here is derived from an EMBL/GenBank/DDBJ whole genome shotgun (WGS) entry which is preliminary data.</text>
</comment>
<reference evidence="2 3" key="1">
    <citation type="journal article" date="2019" name="Int. J. Syst. Evol. Microbiol.">
        <title>The Global Catalogue of Microorganisms (GCM) 10K type strain sequencing project: providing services to taxonomists for standard genome sequencing and annotation.</title>
        <authorList>
            <consortium name="The Broad Institute Genomics Platform"/>
            <consortium name="The Broad Institute Genome Sequencing Center for Infectious Disease"/>
            <person name="Wu L."/>
            <person name="Ma J."/>
        </authorList>
    </citation>
    <scope>NUCLEOTIDE SEQUENCE [LARGE SCALE GENOMIC DNA]</scope>
    <source>
        <strain evidence="2 3">JCM 15910</strain>
    </source>
</reference>
<dbReference type="EMBL" id="BAAAFE010000010">
    <property type="protein sequence ID" value="GAA0866846.1"/>
    <property type="molecule type" value="Genomic_DNA"/>
</dbReference>
<feature type="region of interest" description="Disordered" evidence="1">
    <location>
        <begin position="38"/>
        <end position="124"/>
    </location>
</feature>
<protein>
    <submittedName>
        <fullName evidence="2">Uncharacterized protein</fullName>
    </submittedName>
</protein>
<evidence type="ECO:0000313" key="2">
    <source>
        <dbReference type="EMBL" id="GAA0866846.1"/>
    </source>
</evidence>
<evidence type="ECO:0000313" key="3">
    <source>
        <dbReference type="Proteomes" id="UP001500738"/>
    </source>
</evidence>
<dbReference type="RefSeq" id="WP_215350715.1">
    <property type="nucleotide sequence ID" value="NZ_BAAAFE010000010.1"/>
</dbReference>
<feature type="compositionally biased region" description="Acidic residues" evidence="1">
    <location>
        <begin position="42"/>
        <end position="57"/>
    </location>
</feature>
<dbReference type="Proteomes" id="UP001500738">
    <property type="component" value="Unassembled WGS sequence"/>
</dbReference>
<evidence type="ECO:0000256" key="1">
    <source>
        <dbReference type="SAM" id="MobiDB-lite"/>
    </source>
</evidence>